<keyword evidence="2" id="KW-1185">Reference proteome</keyword>
<organism evidence="1 2">
    <name type="scientific">Ameca splendens</name>
    <dbReference type="NCBI Taxonomy" id="208324"/>
    <lineage>
        <taxon>Eukaryota</taxon>
        <taxon>Metazoa</taxon>
        <taxon>Chordata</taxon>
        <taxon>Craniata</taxon>
        <taxon>Vertebrata</taxon>
        <taxon>Euteleostomi</taxon>
        <taxon>Actinopterygii</taxon>
        <taxon>Neopterygii</taxon>
        <taxon>Teleostei</taxon>
        <taxon>Neoteleostei</taxon>
        <taxon>Acanthomorphata</taxon>
        <taxon>Ovalentaria</taxon>
        <taxon>Atherinomorphae</taxon>
        <taxon>Cyprinodontiformes</taxon>
        <taxon>Goodeidae</taxon>
        <taxon>Ameca</taxon>
    </lineage>
</organism>
<reference evidence="1 2" key="1">
    <citation type="submission" date="2021-06" db="EMBL/GenBank/DDBJ databases">
        <authorList>
            <person name="Palmer J.M."/>
        </authorList>
    </citation>
    <scope>NUCLEOTIDE SEQUENCE [LARGE SCALE GENOMIC DNA]</scope>
    <source>
        <strain evidence="1 2">AS_MEX2019</strain>
        <tissue evidence="1">Muscle</tissue>
    </source>
</reference>
<sequence>MIGTSLYLFNYHNSICYDIIDIEKLQIKETFSDALVRAIHLVAHFDAQLNRRRSSDVTGSINRLRYRVSAPFPPVPGQRIGGAFLERQELAGELLLHKAIPRRA</sequence>
<evidence type="ECO:0000313" key="2">
    <source>
        <dbReference type="Proteomes" id="UP001469553"/>
    </source>
</evidence>
<dbReference type="EMBL" id="JAHRIP010056909">
    <property type="protein sequence ID" value="MEQ2302648.1"/>
    <property type="molecule type" value="Genomic_DNA"/>
</dbReference>
<accession>A0ABV0Z8V2</accession>
<evidence type="ECO:0000313" key="1">
    <source>
        <dbReference type="EMBL" id="MEQ2302648.1"/>
    </source>
</evidence>
<protein>
    <submittedName>
        <fullName evidence="1">Uncharacterized protein</fullName>
    </submittedName>
</protein>
<name>A0ABV0Z8V2_9TELE</name>
<comment type="caution">
    <text evidence="1">The sequence shown here is derived from an EMBL/GenBank/DDBJ whole genome shotgun (WGS) entry which is preliminary data.</text>
</comment>
<gene>
    <name evidence="1" type="ORF">AMECASPLE_008839</name>
</gene>
<proteinExistence type="predicted"/>
<dbReference type="Proteomes" id="UP001469553">
    <property type="component" value="Unassembled WGS sequence"/>
</dbReference>